<proteinExistence type="predicted"/>
<protein>
    <submittedName>
        <fullName evidence="2">Uncharacterized protein</fullName>
    </submittedName>
</protein>
<reference evidence="3" key="1">
    <citation type="submission" date="2014-08" db="EMBL/GenBank/DDBJ databases">
        <title>Complete genome sequence of Streptomyces lividans TK24.</title>
        <authorList>
            <consortium name="StrepSynth"/>
            <person name="Ruckert C."/>
            <person name="Fridjonson O.H."/>
            <person name="Lambert C."/>
            <person name="van Wezel G.P."/>
            <person name="Bernaerts K."/>
            <person name="Anne J."/>
            <person name="Economou A."/>
            <person name="Kalinowski J."/>
        </authorList>
    </citation>
    <scope>NUCLEOTIDE SEQUENCE [LARGE SCALE GENOMIC DNA]</scope>
    <source>
        <strain evidence="3">TK24</strain>
    </source>
</reference>
<keyword evidence="3" id="KW-1185">Reference proteome</keyword>
<organism evidence="2 3">
    <name type="scientific">Streptomyces lividans TK24</name>
    <dbReference type="NCBI Taxonomy" id="457428"/>
    <lineage>
        <taxon>Bacteria</taxon>
        <taxon>Bacillati</taxon>
        <taxon>Actinomycetota</taxon>
        <taxon>Actinomycetes</taxon>
        <taxon>Kitasatosporales</taxon>
        <taxon>Streptomycetaceae</taxon>
        <taxon>Streptomyces</taxon>
    </lineage>
</organism>
<evidence type="ECO:0000256" key="1">
    <source>
        <dbReference type="SAM" id="MobiDB-lite"/>
    </source>
</evidence>
<evidence type="ECO:0000313" key="3">
    <source>
        <dbReference type="Proteomes" id="UP000028682"/>
    </source>
</evidence>
<dbReference type="Proteomes" id="UP000028682">
    <property type="component" value="Chromosome"/>
</dbReference>
<name>A0ABX6TPQ6_STRLI</name>
<gene>
    <name evidence="2" type="ORF">SLIV_23338</name>
</gene>
<sequence>MNVSPGRRDDQTLAGPGWTVLRFWRHEVPEASRVGESLTEALFPDPGIHTGRALKGPIPAGWSTGPLPLKSPKTRLPPVPRLASATSSTPLVARPAVHAPLLEDGPGKNR</sequence>
<accession>A0ABX6TPQ6</accession>
<evidence type="ECO:0000313" key="2">
    <source>
        <dbReference type="EMBL" id="QNR95632.1"/>
    </source>
</evidence>
<dbReference type="EMBL" id="CP009124">
    <property type="protein sequence ID" value="QNR95632.1"/>
    <property type="molecule type" value="Genomic_DNA"/>
</dbReference>
<feature type="region of interest" description="Disordered" evidence="1">
    <location>
        <begin position="54"/>
        <end position="110"/>
    </location>
</feature>